<sequence length="85" mass="9499">MTWLEEEMQRVKDEIHEVSTGFQALEDEALKGQSILPQLIPSLQAVQKKKAAQASLLDTNVCSLHKALSNIYDVIALIYDSQQSV</sequence>
<evidence type="ECO:0000313" key="2">
    <source>
        <dbReference type="Proteomes" id="UP000823749"/>
    </source>
</evidence>
<name>A0AAV6KZZ1_9ERIC</name>
<protein>
    <submittedName>
        <fullName evidence="1">Uncharacterized protein</fullName>
    </submittedName>
</protein>
<gene>
    <name evidence="1" type="ORF">RHGRI_007914</name>
</gene>
<dbReference type="EMBL" id="JACTNZ010000003">
    <property type="protein sequence ID" value="KAG5557834.1"/>
    <property type="molecule type" value="Genomic_DNA"/>
</dbReference>
<dbReference type="AlphaFoldDB" id="A0AAV6KZZ1"/>
<evidence type="ECO:0000313" key="1">
    <source>
        <dbReference type="EMBL" id="KAG5557834.1"/>
    </source>
</evidence>
<dbReference type="Proteomes" id="UP000823749">
    <property type="component" value="Chromosome 3"/>
</dbReference>
<keyword evidence="2" id="KW-1185">Reference proteome</keyword>
<organism evidence="1 2">
    <name type="scientific">Rhododendron griersonianum</name>
    <dbReference type="NCBI Taxonomy" id="479676"/>
    <lineage>
        <taxon>Eukaryota</taxon>
        <taxon>Viridiplantae</taxon>
        <taxon>Streptophyta</taxon>
        <taxon>Embryophyta</taxon>
        <taxon>Tracheophyta</taxon>
        <taxon>Spermatophyta</taxon>
        <taxon>Magnoliopsida</taxon>
        <taxon>eudicotyledons</taxon>
        <taxon>Gunneridae</taxon>
        <taxon>Pentapetalae</taxon>
        <taxon>asterids</taxon>
        <taxon>Ericales</taxon>
        <taxon>Ericaceae</taxon>
        <taxon>Ericoideae</taxon>
        <taxon>Rhodoreae</taxon>
        <taxon>Rhododendron</taxon>
    </lineage>
</organism>
<comment type="caution">
    <text evidence="1">The sequence shown here is derived from an EMBL/GenBank/DDBJ whole genome shotgun (WGS) entry which is preliminary data.</text>
</comment>
<proteinExistence type="predicted"/>
<accession>A0AAV6KZZ1</accession>
<reference evidence="1" key="1">
    <citation type="submission" date="2020-08" db="EMBL/GenBank/DDBJ databases">
        <title>Plant Genome Project.</title>
        <authorList>
            <person name="Zhang R.-G."/>
        </authorList>
    </citation>
    <scope>NUCLEOTIDE SEQUENCE</scope>
    <source>
        <strain evidence="1">WSP0</strain>
        <tissue evidence="1">Leaf</tissue>
    </source>
</reference>